<keyword evidence="2" id="KW-1185">Reference proteome</keyword>
<organism evidence="1 2">
    <name type="scientific">Puccinia striiformis f. sp. tritici</name>
    <dbReference type="NCBI Taxonomy" id="168172"/>
    <lineage>
        <taxon>Eukaryota</taxon>
        <taxon>Fungi</taxon>
        <taxon>Dikarya</taxon>
        <taxon>Basidiomycota</taxon>
        <taxon>Pucciniomycotina</taxon>
        <taxon>Pucciniomycetes</taxon>
        <taxon>Pucciniales</taxon>
        <taxon>Pucciniaceae</taxon>
        <taxon>Puccinia</taxon>
    </lineage>
</organism>
<accession>A0ACC0DT70</accession>
<name>A0ACC0DT70_9BASI</name>
<reference evidence="2" key="1">
    <citation type="journal article" date="2018" name="BMC Genomics">
        <title>Genomic insights into host adaptation between the wheat stripe rust pathogen (Puccinia striiformis f. sp. tritici) and the barley stripe rust pathogen (Puccinia striiformis f. sp. hordei).</title>
        <authorList>
            <person name="Xia C."/>
            <person name="Wang M."/>
            <person name="Yin C."/>
            <person name="Cornejo O.E."/>
            <person name="Hulbert S.H."/>
            <person name="Chen X."/>
        </authorList>
    </citation>
    <scope>NUCLEOTIDE SEQUENCE [LARGE SCALE GENOMIC DNA]</scope>
    <source>
        <strain evidence="2">93-210</strain>
    </source>
</reference>
<evidence type="ECO:0000313" key="1">
    <source>
        <dbReference type="EMBL" id="KAI7938506.1"/>
    </source>
</evidence>
<reference evidence="1 2" key="3">
    <citation type="journal article" date="2022" name="Microbiol. Spectr.">
        <title>Folding features and dynamics of 3D genome architecture in plant fungal pathogens.</title>
        <authorList>
            <person name="Xia C."/>
        </authorList>
    </citation>
    <scope>NUCLEOTIDE SEQUENCE [LARGE SCALE GENOMIC DNA]</scope>
    <source>
        <strain evidence="1 2">93-210</strain>
    </source>
</reference>
<reference evidence="2" key="2">
    <citation type="journal article" date="2018" name="Mol. Plant Microbe Interact.">
        <title>Genome sequence resources for the wheat stripe rust pathogen (Puccinia striiformis f. sp. tritici) and the barley stripe rust pathogen (Puccinia striiformis f. sp. hordei).</title>
        <authorList>
            <person name="Xia C."/>
            <person name="Wang M."/>
            <person name="Yin C."/>
            <person name="Cornejo O.E."/>
            <person name="Hulbert S.H."/>
            <person name="Chen X."/>
        </authorList>
    </citation>
    <scope>NUCLEOTIDE SEQUENCE [LARGE SCALE GENOMIC DNA]</scope>
    <source>
        <strain evidence="2">93-210</strain>
    </source>
</reference>
<protein>
    <submittedName>
        <fullName evidence="1">Uncharacterized protein</fullName>
    </submittedName>
</protein>
<sequence length="66" mass="7651">METHENRRVKPRSNQMVILPPQRKQEDHASSVLTSPSLYTVSPSPTLSPSFQHQYFCQIDLVQKKQ</sequence>
<proteinExistence type="predicted"/>
<gene>
    <name evidence="1" type="ORF">MJO28_015426</name>
</gene>
<comment type="caution">
    <text evidence="1">The sequence shown here is derived from an EMBL/GenBank/DDBJ whole genome shotgun (WGS) entry which is preliminary data.</text>
</comment>
<dbReference type="EMBL" id="CM045880">
    <property type="protein sequence ID" value="KAI7938506.1"/>
    <property type="molecule type" value="Genomic_DNA"/>
</dbReference>
<evidence type="ECO:0000313" key="2">
    <source>
        <dbReference type="Proteomes" id="UP001060170"/>
    </source>
</evidence>
<dbReference type="Proteomes" id="UP001060170">
    <property type="component" value="Chromosome 16"/>
</dbReference>